<dbReference type="PROSITE" id="PS51459">
    <property type="entry name" value="FIDO"/>
    <property type="match status" value="1"/>
</dbReference>
<dbReference type="SUPFAM" id="SSF140931">
    <property type="entry name" value="Fic-like"/>
    <property type="match status" value="1"/>
</dbReference>
<dbReference type="AlphaFoldDB" id="A0A7J3M1G5"/>
<dbReference type="Gene3D" id="1.20.120.1870">
    <property type="entry name" value="Fic/DOC protein, Fido domain"/>
    <property type="match status" value="1"/>
</dbReference>
<reference evidence="2" key="1">
    <citation type="journal article" date="2020" name="mSystems">
        <title>Genome- and Community-Level Interaction Insights into Carbon Utilization and Element Cycling Functions of Hydrothermarchaeota in Hydrothermal Sediment.</title>
        <authorList>
            <person name="Zhou Z."/>
            <person name="Liu Y."/>
            <person name="Xu W."/>
            <person name="Pan J."/>
            <person name="Luo Z.H."/>
            <person name="Li M."/>
        </authorList>
    </citation>
    <scope>NUCLEOTIDE SEQUENCE [LARGE SCALE GENOMIC DNA]</scope>
    <source>
        <strain evidence="2">SpSt-587</strain>
    </source>
</reference>
<evidence type="ECO:0000259" key="1">
    <source>
        <dbReference type="PROSITE" id="PS51459"/>
    </source>
</evidence>
<dbReference type="EMBL" id="DSYZ01000063">
    <property type="protein sequence ID" value="HGT82629.1"/>
    <property type="molecule type" value="Genomic_DNA"/>
</dbReference>
<name>A0A7J3M1G5_ARCFL</name>
<dbReference type="PANTHER" id="PTHR39426:SF1">
    <property type="entry name" value="HOMOLOGY TO DEATH-ON-CURING PROTEIN OF PHAGE P1"/>
    <property type="match status" value="1"/>
</dbReference>
<gene>
    <name evidence="2" type="ORF">ENT52_02750</name>
</gene>
<organism evidence="2">
    <name type="scientific">Archaeoglobus fulgidus</name>
    <dbReference type="NCBI Taxonomy" id="2234"/>
    <lineage>
        <taxon>Archaea</taxon>
        <taxon>Methanobacteriati</taxon>
        <taxon>Methanobacteriota</taxon>
        <taxon>Archaeoglobi</taxon>
        <taxon>Archaeoglobales</taxon>
        <taxon>Archaeoglobaceae</taxon>
        <taxon>Archaeoglobus</taxon>
    </lineage>
</organism>
<dbReference type="Pfam" id="PF02661">
    <property type="entry name" value="Fic"/>
    <property type="match status" value="1"/>
</dbReference>
<dbReference type="GO" id="GO:0016301">
    <property type="term" value="F:kinase activity"/>
    <property type="evidence" value="ECO:0007669"/>
    <property type="project" value="InterPro"/>
</dbReference>
<accession>A0A7J3M1G5</accession>
<protein>
    <submittedName>
        <fullName evidence="2">Type II toxin-antitoxin system death-on-curing family toxin</fullName>
    </submittedName>
</protein>
<dbReference type="InterPro" id="IPR003812">
    <property type="entry name" value="Fido"/>
</dbReference>
<dbReference type="PANTHER" id="PTHR39426">
    <property type="entry name" value="HOMOLOGY TO DEATH-ON-CURING PROTEIN OF PHAGE P1"/>
    <property type="match status" value="1"/>
</dbReference>
<dbReference type="NCBIfam" id="TIGR01550">
    <property type="entry name" value="DOC_P1"/>
    <property type="match status" value="1"/>
</dbReference>
<comment type="caution">
    <text evidence="2">The sequence shown here is derived from an EMBL/GenBank/DDBJ whole genome shotgun (WGS) entry which is preliminary data.</text>
</comment>
<feature type="domain" description="Fido" evidence="1">
    <location>
        <begin position="10"/>
        <end position="123"/>
    </location>
</feature>
<evidence type="ECO:0000313" key="2">
    <source>
        <dbReference type="EMBL" id="HGT82629.1"/>
    </source>
</evidence>
<sequence>MAKREAKKIITVEEVIAIHDKLIKKYGGEKGILNYGVLDFAVSWVNDHPRKSIFWKCAILLRDIVSGHPFVDGNKRTGFNIVITLLRTKNYRLEVSREEAIRFLIELADKGKSIDEIIIWLKKHSKKYEKKSKSKK</sequence>
<dbReference type="InterPro" id="IPR036597">
    <property type="entry name" value="Fido-like_dom_sf"/>
</dbReference>
<proteinExistence type="predicted"/>
<dbReference type="InterPro" id="IPR006440">
    <property type="entry name" value="Doc"/>
</dbReference>
<dbReference type="InterPro" id="IPR053737">
    <property type="entry name" value="Type_II_TA_Toxin"/>
</dbReference>